<keyword evidence="4" id="KW-1185">Reference proteome</keyword>
<evidence type="ECO:0000259" key="1">
    <source>
        <dbReference type="Pfam" id="PF12728"/>
    </source>
</evidence>
<dbReference type="SUPFAM" id="SSF46955">
    <property type="entry name" value="Putative DNA-binding domain"/>
    <property type="match status" value="1"/>
</dbReference>
<dbReference type="EMBL" id="CP009355">
    <property type="protein sequence ID" value="AIW16490.1"/>
    <property type="molecule type" value="Genomic_DNA"/>
</dbReference>
<reference evidence="3" key="1">
    <citation type="submission" date="2011-08" db="EMBL/GenBank/DDBJ databases">
        <authorList>
            <person name="Hoffman M."/>
            <person name="Strain E.A."/>
            <person name="Brown E."/>
            <person name="Allard M.W."/>
        </authorList>
    </citation>
    <scope>NUCLEOTIDE SEQUENCE</scope>
    <source>
        <strain evidence="3">ATCC 19109</strain>
    </source>
</reference>
<evidence type="ECO:0000313" key="4">
    <source>
        <dbReference type="Proteomes" id="UP000003836"/>
    </source>
</evidence>
<dbReference type="InterPro" id="IPR041657">
    <property type="entry name" value="HTH_17"/>
</dbReference>
<reference evidence="2 5" key="3">
    <citation type="submission" date="2014-08" db="EMBL/GenBank/DDBJ databases">
        <title>First Complete Genome Sequence of the Shellfish Pathogen Vibrio tubiashii.</title>
        <authorList>
            <person name="Richards G.P."/>
            <person name="Needleman D.S."/>
            <person name="Watson M.A."/>
            <person name="Bono J.L."/>
        </authorList>
    </citation>
    <scope>NUCLEOTIDE SEQUENCE [LARGE SCALE GENOMIC DNA]</scope>
    <source>
        <strain evidence="2 5">ATCC 19109</strain>
    </source>
</reference>
<dbReference type="AlphaFoldDB" id="F9T148"/>
<dbReference type="STRING" id="1051646.IX91_20610"/>
<feature type="domain" description="Helix-turn-helix" evidence="1">
    <location>
        <begin position="16"/>
        <end position="63"/>
    </location>
</feature>
<dbReference type="Pfam" id="PF12728">
    <property type="entry name" value="HTH_17"/>
    <property type="match status" value="1"/>
</dbReference>
<dbReference type="GeneID" id="30329295"/>
<dbReference type="InterPro" id="IPR036388">
    <property type="entry name" value="WH-like_DNA-bd_sf"/>
</dbReference>
<evidence type="ECO:0000313" key="3">
    <source>
        <dbReference type="EMBL" id="EGU58506.1"/>
    </source>
</evidence>
<dbReference type="Proteomes" id="UP000030071">
    <property type="component" value="Chromosome 2"/>
</dbReference>
<organism evidence="2 5">
    <name type="scientific">Vibrio tubiashii ATCC 19109</name>
    <dbReference type="NCBI Taxonomy" id="1051646"/>
    <lineage>
        <taxon>Bacteria</taxon>
        <taxon>Pseudomonadati</taxon>
        <taxon>Pseudomonadota</taxon>
        <taxon>Gammaproteobacteria</taxon>
        <taxon>Vibrionales</taxon>
        <taxon>Vibrionaceae</taxon>
        <taxon>Vibrio</taxon>
        <taxon>Vibrio oreintalis group</taxon>
    </lineage>
</organism>
<protein>
    <recommendedName>
        <fullName evidence="1">Helix-turn-helix domain-containing protein</fullName>
    </recommendedName>
</protein>
<dbReference type="KEGG" id="vtu:IX91_20610"/>
<reference evidence="3 4" key="2">
    <citation type="journal article" date="2012" name="Int. J. Syst. Evol. Microbiol.">
        <title>Vibrio caribbeanicus sp. nov., isolated from the marine sponge Scleritoderma cyanea.</title>
        <authorList>
            <person name="Hoffmann M."/>
            <person name="Monday S.R."/>
            <person name="Allard M.W."/>
            <person name="Strain E.A."/>
            <person name="Whittaker P."/>
            <person name="Naum M."/>
            <person name="McCarthy P.J."/>
            <person name="Lopez J.V."/>
            <person name="Fischer M."/>
            <person name="Brown E.W."/>
        </authorList>
    </citation>
    <scope>NUCLEOTIDE SEQUENCE [LARGE SCALE GENOMIC DNA]</scope>
    <source>
        <strain evidence="3 4">ATCC 19109</strain>
    </source>
</reference>
<name>F9T148_9VIBR</name>
<proteinExistence type="predicted"/>
<accession>F9T148</accession>
<dbReference type="Gene3D" id="1.10.10.10">
    <property type="entry name" value="Winged helix-like DNA-binding domain superfamily/Winged helix DNA-binding domain"/>
    <property type="match status" value="1"/>
</dbReference>
<dbReference type="PATRIC" id="fig|1051646.9.peg.4049"/>
<dbReference type="EMBL" id="AFWI01000024">
    <property type="protein sequence ID" value="EGU58506.1"/>
    <property type="molecule type" value="Genomic_DNA"/>
</dbReference>
<dbReference type="eggNOG" id="ENOG5032Z4E">
    <property type="taxonomic scope" value="Bacteria"/>
</dbReference>
<dbReference type="HOGENOM" id="CLU_135566_0_0_6"/>
<dbReference type="InterPro" id="IPR009061">
    <property type="entry name" value="DNA-bd_dom_put_sf"/>
</dbReference>
<gene>
    <name evidence="2" type="ORF">IX91_20610</name>
    <name evidence="3" type="ORF">VITU9109_07319</name>
</gene>
<dbReference type="Proteomes" id="UP000003836">
    <property type="component" value="Unassembled WGS sequence"/>
</dbReference>
<dbReference type="RefSeq" id="WP_004743144.1">
    <property type="nucleotide sequence ID" value="NZ_AFWI01000024.1"/>
</dbReference>
<evidence type="ECO:0000313" key="2">
    <source>
        <dbReference type="EMBL" id="AIW16490.1"/>
    </source>
</evidence>
<evidence type="ECO:0000313" key="5">
    <source>
        <dbReference type="Proteomes" id="UP000030071"/>
    </source>
</evidence>
<sequence length="155" mass="17945">MKKRLNPKLAKIHRSYTVEEVAELYGVHKRTVRNWIKSGLPVYNEVRPLLILGTDLRLFIRKHRVGNKRQCKSSELFCLKCRVPRTPTPDSLNFMQLPSGTGRVFAICSECGSKVNKFFSWRRLETVRSELLVESTVSTKTHKYEGMSSPELYLT</sequence>